<organism evidence="2 4">
    <name type="scientific">Xanthomonas prunicola</name>
    <dbReference type="NCBI Taxonomy" id="2053930"/>
    <lineage>
        <taxon>Bacteria</taxon>
        <taxon>Pseudomonadati</taxon>
        <taxon>Pseudomonadota</taxon>
        <taxon>Gammaproteobacteria</taxon>
        <taxon>Lysobacterales</taxon>
        <taxon>Lysobacteraceae</taxon>
        <taxon>Xanthomonas</taxon>
    </lineage>
</organism>
<evidence type="ECO:0000259" key="1">
    <source>
        <dbReference type="Pfam" id="PF13490"/>
    </source>
</evidence>
<evidence type="ECO:0000313" key="5">
    <source>
        <dbReference type="Proteomes" id="UP000233748"/>
    </source>
</evidence>
<comment type="caution">
    <text evidence="2">The sequence shown here is derived from an EMBL/GenBank/DDBJ whole genome shotgun (WGS) entry which is preliminary data.</text>
</comment>
<dbReference type="Gene3D" id="1.10.10.1320">
    <property type="entry name" value="Anti-sigma factor, zinc-finger domain"/>
    <property type="match status" value="1"/>
</dbReference>
<keyword evidence="5" id="KW-1185">Reference proteome</keyword>
<proteinExistence type="predicted"/>
<dbReference type="Proteomes" id="UP000233748">
    <property type="component" value="Unassembled WGS sequence"/>
</dbReference>
<evidence type="ECO:0000313" key="2">
    <source>
        <dbReference type="EMBL" id="PKV11131.1"/>
    </source>
</evidence>
<protein>
    <recommendedName>
        <fullName evidence="1">Putative zinc-finger domain-containing protein</fullName>
    </recommendedName>
</protein>
<dbReference type="EMBL" id="PHKW01000009">
    <property type="protein sequence ID" value="PKV15403.1"/>
    <property type="molecule type" value="Genomic_DNA"/>
</dbReference>
<sequence length="255" mass="27360">MPCWHHQSPVVPCPGQITQCAPRPGRRRPLHGDHAMKTFFIAPGKECSHAWELMPAVLLDSATEEENTWLIAHVAKCASCSAEFAQQNRLRQALALPSAVKLDPNAGLQRLLGRLDAPEQHTEPKRVPTARRSGSWTVRALAAAALVQAIGLGVMGVKLASPAPSHDYRTLSSATALPMPQGAIRVVPDAKMTVADWDQLLHAQQLQVVGGPNDMGAYTVVPAAPQPLAQPQPQQTVQQLRATPGIRLAEIVSAP</sequence>
<dbReference type="Proteomes" id="UP000233720">
    <property type="component" value="Unassembled WGS sequence"/>
</dbReference>
<reference evidence="4 5" key="1">
    <citation type="submission" date="2017-11" db="EMBL/GenBank/DDBJ databases">
        <title>Xanthomonas prunicola sp. nov., a novel pathogen that affects nectarine (Prunus persica var. nectarine) trees.</title>
        <authorList>
            <person name="Lopez M."/>
            <person name="Lopez-Soriano P."/>
            <person name="Garita-Cambronero J."/>
            <person name="Beltran C."/>
            <person name="Taghouti G."/>
            <person name="Portier P."/>
            <person name="Cubero J."/>
            <person name="Fischer-Le Saux M."/>
            <person name="Marco-Noales E."/>
        </authorList>
    </citation>
    <scope>NUCLEOTIDE SEQUENCE [LARGE SCALE GENOMIC DNA]</scope>
    <source>
        <strain evidence="2 4">CFBP8353</strain>
        <strain evidence="3 5">CFBP8354</strain>
    </source>
</reference>
<feature type="domain" description="Putative zinc-finger" evidence="1">
    <location>
        <begin position="47"/>
        <end position="80"/>
    </location>
</feature>
<dbReference type="EMBL" id="PHKV01000009">
    <property type="protein sequence ID" value="PKV11131.1"/>
    <property type="molecule type" value="Genomic_DNA"/>
</dbReference>
<evidence type="ECO:0000313" key="4">
    <source>
        <dbReference type="Proteomes" id="UP000233720"/>
    </source>
</evidence>
<dbReference type="AlphaFoldDB" id="A0A2N3RF86"/>
<accession>A0A2N3RF86</accession>
<dbReference type="InterPro" id="IPR027383">
    <property type="entry name" value="Znf_put"/>
</dbReference>
<name>A0A2N3RF86_9XANT</name>
<gene>
    <name evidence="2" type="ORF">XpruCFBP8353_19235</name>
    <name evidence="3" type="ORF">XpruCFBP8354_20030</name>
</gene>
<dbReference type="InterPro" id="IPR041916">
    <property type="entry name" value="Anti_sigma_zinc_sf"/>
</dbReference>
<dbReference type="OrthoDB" id="5958009at2"/>
<dbReference type="Pfam" id="PF13490">
    <property type="entry name" value="zf-HC2"/>
    <property type="match status" value="1"/>
</dbReference>
<evidence type="ECO:0000313" key="3">
    <source>
        <dbReference type="EMBL" id="PKV15403.1"/>
    </source>
</evidence>